<protein>
    <submittedName>
        <fullName evidence="1">Uncharacterized protein</fullName>
    </submittedName>
</protein>
<proteinExistence type="predicted"/>
<sequence>MNPIKGYEKLSDPQRKILLMVHRKHLSVMGSSEREKRSLGHIKKVKWNAQEQCVEVYYTDGEWWHYSAKGTWY</sequence>
<dbReference type="OrthoDB" id="1955334at2"/>
<dbReference type="AlphaFoldDB" id="A0A1Q8Q2S3"/>
<accession>A0A1Q8Q2S3</accession>
<dbReference type="Proteomes" id="UP000185568">
    <property type="component" value="Unassembled WGS sequence"/>
</dbReference>
<evidence type="ECO:0000313" key="2">
    <source>
        <dbReference type="Proteomes" id="UP000185568"/>
    </source>
</evidence>
<evidence type="ECO:0000313" key="1">
    <source>
        <dbReference type="EMBL" id="OLN21627.1"/>
    </source>
</evidence>
<name>A0A1Q8Q2S3_9BACI</name>
<keyword evidence="2" id="KW-1185">Reference proteome</keyword>
<dbReference type="RefSeq" id="WP_075399371.1">
    <property type="nucleotide sequence ID" value="NZ_MSDU01000038.1"/>
</dbReference>
<dbReference type="STRING" id="1714264.BTO30_14200"/>
<dbReference type="EMBL" id="MSDU01000038">
    <property type="protein sequence ID" value="OLN21627.1"/>
    <property type="molecule type" value="Genomic_DNA"/>
</dbReference>
<reference evidence="1 2" key="1">
    <citation type="submission" date="2016-12" db="EMBL/GenBank/DDBJ databases">
        <title>Domibacillus antri genome sequencing.</title>
        <authorList>
            <person name="Verma A."/>
            <person name="Krishnamurthi S."/>
        </authorList>
    </citation>
    <scope>NUCLEOTIDE SEQUENCE [LARGE SCALE GENOMIC DNA]</scope>
    <source>
        <strain evidence="1 2">XD80</strain>
    </source>
</reference>
<organism evidence="1 2">
    <name type="scientific">Domibacillus antri</name>
    <dbReference type="NCBI Taxonomy" id="1714264"/>
    <lineage>
        <taxon>Bacteria</taxon>
        <taxon>Bacillati</taxon>
        <taxon>Bacillota</taxon>
        <taxon>Bacilli</taxon>
        <taxon>Bacillales</taxon>
        <taxon>Bacillaceae</taxon>
        <taxon>Domibacillus</taxon>
    </lineage>
</organism>
<gene>
    <name evidence="1" type="ORF">BTO30_14200</name>
</gene>
<comment type="caution">
    <text evidence="1">The sequence shown here is derived from an EMBL/GenBank/DDBJ whole genome shotgun (WGS) entry which is preliminary data.</text>
</comment>